<sequence>MFNISKHDWANSHGPFKELVGMGTEQLWVEKCNIHLAELAKIVSDATCTVTTTIENGQDDERISGTVDRTDTVVDTELTEAASSREKRKATEELIEQLTVPSKRNCNENKPKDDFQAHVENCRIDNNSAISHSKCKALT</sequence>
<dbReference type="AlphaFoldDB" id="A0A6S7G2T4"/>
<gene>
    <name evidence="1" type="ORF">PACLA_8A056009</name>
</gene>
<comment type="caution">
    <text evidence="1">The sequence shown here is derived from an EMBL/GenBank/DDBJ whole genome shotgun (WGS) entry which is preliminary data.</text>
</comment>
<proteinExistence type="predicted"/>
<evidence type="ECO:0000313" key="1">
    <source>
        <dbReference type="EMBL" id="CAB3986055.1"/>
    </source>
</evidence>
<dbReference type="EMBL" id="CACRXK020000958">
    <property type="protein sequence ID" value="CAB3986055.1"/>
    <property type="molecule type" value="Genomic_DNA"/>
</dbReference>
<organism evidence="1 2">
    <name type="scientific">Paramuricea clavata</name>
    <name type="common">Red gorgonian</name>
    <name type="synonym">Violescent sea-whip</name>
    <dbReference type="NCBI Taxonomy" id="317549"/>
    <lineage>
        <taxon>Eukaryota</taxon>
        <taxon>Metazoa</taxon>
        <taxon>Cnidaria</taxon>
        <taxon>Anthozoa</taxon>
        <taxon>Octocorallia</taxon>
        <taxon>Malacalcyonacea</taxon>
        <taxon>Plexauridae</taxon>
        <taxon>Paramuricea</taxon>
    </lineage>
</organism>
<keyword evidence="2" id="KW-1185">Reference proteome</keyword>
<dbReference type="Proteomes" id="UP001152795">
    <property type="component" value="Unassembled WGS sequence"/>
</dbReference>
<reference evidence="1" key="1">
    <citation type="submission" date="2020-04" db="EMBL/GenBank/DDBJ databases">
        <authorList>
            <person name="Alioto T."/>
            <person name="Alioto T."/>
            <person name="Gomez Garrido J."/>
        </authorList>
    </citation>
    <scope>NUCLEOTIDE SEQUENCE</scope>
    <source>
        <strain evidence="1">A484AB</strain>
    </source>
</reference>
<accession>A0A6S7G2T4</accession>
<evidence type="ECO:0000313" key="2">
    <source>
        <dbReference type="Proteomes" id="UP001152795"/>
    </source>
</evidence>
<protein>
    <submittedName>
        <fullName evidence="1">Uncharacterized protein</fullName>
    </submittedName>
</protein>
<name>A0A6S7G2T4_PARCT</name>